<proteinExistence type="predicted"/>
<dbReference type="RefSeq" id="WP_220582280.1">
    <property type="nucleotide sequence ID" value="NZ_RKLT01000025.1"/>
</dbReference>
<accession>A0AAW4PIB9</accession>
<evidence type="ECO:0000256" key="1">
    <source>
        <dbReference type="SAM" id="MobiDB-lite"/>
    </source>
</evidence>
<evidence type="ECO:0000313" key="3">
    <source>
        <dbReference type="Proteomes" id="UP001430455"/>
    </source>
</evidence>
<dbReference type="InterPro" id="IPR048925">
    <property type="entry name" value="RdfA"/>
</dbReference>
<keyword evidence="3" id="KW-1185">Reference proteome</keyword>
<dbReference type="AlphaFoldDB" id="A0AAW4PIB9"/>
<dbReference type="EMBL" id="RKLT01000025">
    <property type="protein sequence ID" value="MBX0297694.1"/>
    <property type="molecule type" value="Genomic_DNA"/>
</dbReference>
<evidence type="ECO:0000313" key="2">
    <source>
        <dbReference type="EMBL" id="MBX0297694.1"/>
    </source>
</evidence>
<name>A0AAW4PIB9_9EURY</name>
<gene>
    <name evidence="2" type="ORF">EGH23_22730</name>
</gene>
<dbReference type="Proteomes" id="UP001430455">
    <property type="component" value="Unassembled WGS sequence"/>
</dbReference>
<feature type="compositionally biased region" description="Polar residues" evidence="1">
    <location>
        <begin position="1"/>
        <end position="18"/>
    </location>
</feature>
<comment type="caution">
    <text evidence="2">The sequence shown here is derived from an EMBL/GenBank/DDBJ whole genome shotgun (WGS) entry which is preliminary data.</text>
</comment>
<organism evidence="2 3">
    <name type="scientific">Haloarcula nitratireducens</name>
    <dbReference type="NCBI Taxonomy" id="2487749"/>
    <lineage>
        <taxon>Archaea</taxon>
        <taxon>Methanobacteriati</taxon>
        <taxon>Methanobacteriota</taxon>
        <taxon>Stenosarchaea group</taxon>
        <taxon>Halobacteria</taxon>
        <taxon>Halobacteriales</taxon>
        <taxon>Haloarculaceae</taxon>
        <taxon>Haloarcula</taxon>
    </lineage>
</organism>
<reference evidence="2 3" key="1">
    <citation type="submission" date="2021-06" db="EMBL/GenBank/DDBJ databases">
        <title>Halomicroarcula sp. a new haloarchaeum isolated from saline soil.</title>
        <authorList>
            <person name="Duran-Viseras A."/>
            <person name="Sanchez-Porro C."/>
            <person name="Ventosa A."/>
        </authorList>
    </citation>
    <scope>NUCLEOTIDE SEQUENCE [LARGE SCALE GENOMIC DNA]</scope>
    <source>
        <strain evidence="2 3">F27</strain>
    </source>
</reference>
<sequence>MTNNEENSETGQRNSQRSSKVDRVISKYGLSGFGIELENRWLGNDREQQSLRTLADVLNRRILKSAMIDSGMLAKQDRVDQLYTALTDDSTTEGTRLEALNELNREGIDTDAIQDDFVSHQAIHTYLREDRGIERRDSDTDQVAKTRETIERLQGRLQAVAEKGIKNLISTGRLVLGSFDVIITIQVVCTDCNQQYGISELFERGHCNCDIED</sequence>
<protein>
    <submittedName>
        <fullName evidence="2">Uncharacterized protein</fullName>
    </submittedName>
</protein>
<dbReference type="Pfam" id="PF21811">
    <property type="entry name" value="RdfA"/>
    <property type="match status" value="1"/>
</dbReference>
<feature type="region of interest" description="Disordered" evidence="1">
    <location>
        <begin position="1"/>
        <end position="21"/>
    </location>
</feature>